<reference evidence="1 2" key="1">
    <citation type="submission" date="2018-06" db="EMBL/GenBank/DDBJ databases">
        <authorList>
            <consortium name="Pathogen Informatics"/>
            <person name="Doyle S."/>
        </authorList>
    </citation>
    <scope>NUCLEOTIDE SEQUENCE [LARGE SCALE GENOMIC DNA]</scope>
    <source>
        <strain evidence="1 2">NCTC7304</strain>
    </source>
</reference>
<name>A0A379SQI2_SALER</name>
<organism evidence="1 2">
    <name type="scientific">Salmonella enterica subsp. arizonae</name>
    <dbReference type="NCBI Taxonomy" id="59203"/>
    <lineage>
        <taxon>Bacteria</taxon>
        <taxon>Pseudomonadati</taxon>
        <taxon>Pseudomonadota</taxon>
        <taxon>Gammaproteobacteria</taxon>
        <taxon>Enterobacterales</taxon>
        <taxon>Enterobacteriaceae</taxon>
        <taxon>Salmonella</taxon>
    </lineage>
</organism>
<evidence type="ECO:0000313" key="2">
    <source>
        <dbReference type="Proteomes" id="UP000254762"/>
    </source>
</evidence>
<protein>
    <submittedName>
        <fullName evidence="1">Uncharacterized protein</fullName>
    </submittedName>
</protein>
<gene>
    <name evidence="1" type="ORF">NCTC7304_00594</name>
</gene>
<dbReference type="EMBL" id="UGXD01000002">
    <property type="protein sequence ID" value="SUG31225.1"/>
    <property type="molecule type" value="Genomic_DNA"/>
</dbReference>
<accession>A0A379SQI2</accession>
<dbReference type="AlphaFoldDB" id="A0A379SQI2"/>
<sequence>MSRYKEVISCIHPMNLIKKIIILINMLYNIISEWQKGVKANCVEKSVARRPRRQELFLTASNAAPLFFFDDRVESEKLGVSIADAFCLAGENT</sequence>
<evidence type="ECO:0000313" key="1">
    <source>
        <dbReference type="EMBL" id="SUG31225.1"/>
    </source>
</evidence>
<proteinExistence type="predicted"/>
<dbReference type="Proteomes" id="UP000254762">
    <property type="component" value="Unassembled WGS sequence"/>
</dbReference>